<evidence type="ECO:0000313" key="2">
    <source>
        <dbReference type="Proteomes" id="UP000176689"/>
    </source>
</evidence>
<gene>
    <name evidence="1" type="ORF">A3F27_00445</name>
</gene>
<sequence>MRIPEIFGSIVNTVSALSPKKTRSVIGNMVRPPLQAIGELNKRASDHSLRARVEEYLSGDIPEYFQNGPIIYSAKYLATPNFETLRFLHITEPLHMRTVITEDTKDLFLPQNQVKRALCKIPICRRITVKEGKAYEHFQKVSIVDFKTAARKPFREITTLWGEPLTDFHTNLLSRFARKKVEIHDDTAWIDRNHRGDLPELYKKFLSLFIVHGVLFEDYSMDDKNEIDFAKQVLQPAFRFVEERFGCRPLIAELVPPSVESDLFWISYPSGTLDVLREKMLRLKK</sequence>
<name>A0A1F6E795_9BACT</name>
<dbReference type="EMBL" id="MFLP01000030">
    <property type="protein sequence ID" value="OGG69575.1"/>
    <property type="molecule type" value="Genomic_DNA"/>
</dbReference>
<protein>
    <submittedName>
        <fullName evidence="1">Uncharacterized protein</fullName>
    </submittedName>
</protein>
<proteinExistence type="predicted"/>
<organism evidence="1 2">
    <name type="scientific">Candidatus Kaiserbacteria bacterium RIFCSPHIGHO2_12_FULL_53_13</name>
    <dbReference type="NCBI Taxonomy" id="1798502"/>
    <lineage>
        <taxon>Bacteria</taxon>
        <taxon>Candidatus Kaiseribacteriota</taxon>
    </lineage>
</organism>
<evidence type="ECO:0000313" key="1">
    <source>
        <dbReference type="EMBL" id="OGG69575.1"/>
    </source>
</evidence>
<comment type="caution">
    <text evidence="1">The sequence shown here is derived from an EMBL/GenBank/DDBJ whole genome shotgun (WGS) entry which is preliminary data.</text>
</comment>
<accession>A0A1F6E795</accession>
<dbReference type="Proteomes" id="UP000176689">
    <property type="component" value="Unassembled WGS sequence"/>
</dbReference>
<reference evidence="1 2" key="1">
    <citation type="journal article" date="2016" name="Nat. Commun.">
        <title>Thousands of microbial genomes shed light on interconnected biogeochemical processes in an aquifer system.</title>
        <authorList>
            <person name="Anantharaman K."/>
            <person name="Brown C.T."/>
            <person name="Hug L.A."/>
            <person name="Sharon I."/>
            <person name="Castelle C.J."/>
            <person name="Probst A.J."/>
            <person name="Thomas B.C."/>
            <person name="Singh A."/>
            <person name="Wilkins M.J."/>
            <person name="Karaoz U."/>
            <person name="Brodie E.L."/>
            <person name="Williams K.H."/>
            <person name="Hubbard S.S."/>
            <person name="Banfield J.F."/>
        </authorList>
    </citation>
    <scope>NUCLEOTIDE SEQUENCE [LARGE SCALE GENOMIC DNA]</scope>
</reference>
<dbReference type="AlphaFoldDB" id="A0A1F6E795"/>